<evidence type="ECO:0000256" key="2">
    <source>
        <dbReference type="ARBA" id="ARBA00022692"/>
    </source>
</evidence>
<evidence type="ECO:0000256" key="1">
    <source>
        <dbReference type="ARBA" id="ARBA00022475"/>
    </source>
</evidence>
<proteinExistence type="predicted"/>
<name>W7DR67_9LIST</name>
<evidence type="ECO:0000256" key="5">
    <source>
        <dbReference type="SAM" id="Phobius"/>
    </source>
</evidence>
<dbReference type="Proteomes" id="UP000019241">
    <property type="component" value="Unassembled WGS sequence"/>
</dbReference>
<feature type="transmembrane region" description="Helical" evidence="5">
    <location>
        <begin position="12"/>
        <end position="30"/>
    </location>
</feature>
<sequence>MKWKKNRKKISVKFILMIILVAIIILFMVMNRESVTVHMLVGKMTMPLFVVIGVSALIGWLIGFLIPKVKKQNPK</sequence>
<dbReference type="PATRIC" id="fig|1265822.4.peg.2701"/>
<dbReference type="Pfam" id="PF06305">
    <property type="entry name" value="LapA_dom"/>
    <property type="match status" value="1"/>
</dbReference>
<comment type="caution">
    <text evidence="7">The sequence shown here is derived from an EMBL/GenBank/DDBJ whole genome shotgun (WGS) entry which is preliminary data.</text>
</comment>
<keyword evidence="4 5" id="KW-0472">Membrane</keyword>
<feature type="transmembrane region" description="Helical" evidence="5">
    <location>
        <begin position="46"/>
        <end position="66"/>
    </location>
</feature>
<evidence type="ECO:0000313" key="8">
    <source>
        <dbReference type="Proteomes" id="UP000019241"/>
    </source>
</evidence>
<evidence type="ECO:0000256" key="3">
    <source>
        <dbReference type="ARBA" id="ARBA00022989"/>
    </source>
</evidence>
<feature type="domain" description="Lipopolysaccharide assembly protein A" evidence="6">
    <location>
        <begin position="31"/>
        <end position="66"/>
    </location>
</feature>
<evidence type="ECO:0000313" key="7">
    <source>
        <dbReference type="EMBL" id="EUJ52563.1"/>
    </source>
</evidence>
<evidence type="ECO:0000256" key="4">
    <source>
        <dbReference type="ARBA" id="ARBA00023136"/>
    </source>
</evidence>
<reference evidence="7 8" key="1">
    <citation type="submission" date="2012-12" db="EMBL/GenBank/DDBJ databases">
        <title>Novel taxa of Listeriaceae from agricultural environments in the United States.</title>
        <authorList>
            <person name="den Bakker H.C."/>
            <person name="Allred A."/>
            <person name="Warchocki S."/>
            <person name="Wright E.M."/>
            <person name="Burrell A."/>
            <person name="Nightingale K.K."/>
            <person name="Kephart D."/>
            <person name="Wiedmann M."/>
        </authorList>
    </citation>
    <scope>NUCLEOTIDE SEQUENCE [LARGE SCALE GENOMIC DNA]</scope>
    <source>
        <strain evidence="7 8">FSL S10-1203</strain>
    </source>
</reference>
<accession>W7DR67</accession>
<dbReference type="AlphaFoldDB" id="W7DR67"/>
<dbReference type="InterPro" id="IPR010445">
    <property type="entry name" value="LapA_dom"/>
</dbReference>
<dbReference type="EMBL" id="AODM01000043">
    <property type="protein sequence ID" value="EUJ52563.1"/>
    <property type="molecule type" value="Genomic_DNA"/>
</dbReference>
<keyword evidence="1" id="KW-1003">Cell membrane</keyword>
<keyword evidence="2 5" id="KW-0812">Transmembrane</keyword>
<dbReference type="GO" id="GO:0005886">
    <property type="term" value="C:plasma membrane"/>
    <property type="evidence" value="ECO:0007669"/>
    <property type="project" value="InterPro"/>
</dbReference>
<evidence type="ECO:0000259" key="6">
    <source>
        <dbReference type="Pfam" id="PF06305"/>
    </source>
</evidence>
<keyword evidence="3 5" id="KW-1133">Transmembrane helix</keyword>
<protein>
    <recommendedName>
        <fullName evidence="6">Lipopolysaccharide assembly protein A domain-containing protein</fullName>
    </recommendedName>
</protein>
<organism evidence="7 8">
    <name type="scientific">Listeria fleischmannii FSL S10-1203</name>
    <dbReference type="NCBI Taxonomy" id="1265822"/>
    <lineage>
        <taxon>Bacteria</taxon>
        <taxon>Bacillati</taxon>
        <taxon>Bacillota</taxon>
        <taxon>Bacilli</taxon>
        <taxon>Bacillales</taxon>
        <taxon>Listeriaceae</taxon>
        <taxon>Listeria</taxon>
    </lineage>
</organism>
<gene>
    <name evidence="7" type="ORF">MCOL2_13272</name>
</gene>